<dbReference type="PANTHER" id="PTHR23513:SF6">
    <property type="entry name" value="MAJOR FACILITATOR SUPERFAMILY ASSOCIATED DOMAIN-CONTAINING PROTEIN"/>
    <property type="match status" value="1"/>
</dbReference>
<keyword evidence="5 6" id="KW-0472">Membrane</keyword>
<name>A0ABT9R6S9_9ACTN</name>
<feature type="transmembrane region" description="Helical" evidence="6">
    <location>
        <begin position="391"/>
        <end position="410"/>
    </location>
</feature>
<feature type="transmembrane region" description="Helical" evidence="6">
    <location>
        <begin position="292"/>
        <end position="311"/>
    </location>
</feature>
<evidence type="ECO:0000313" key="7">
    <source>
        <dbReference type="EMBL" id="MDP9864956.1"/>
    </source>
</evidence>
<keyword evidence="3 6" id="KW-0812">Transmembrane</keyword>
<dbReference type="PANTHER" id="PTHR23513">
    <property type="entry name" value="INTEGRAL MEMBRANE EFFLUX PROTEIN-RELATED"/>
    <property type="match status" value="1"/>
</dbReference>
<feature type="transmembrane region" description="Helical" evidence="6">
    <location>
        <begin position="49"/>
        <end position="70"/>
    </location>
</feature>
<keyword evidence="8" id="KW-1185">Reference proteome</keyword>
<sequence length="427" mass="44614">MTTPSPLRSRRFLIFGLAFAALHISFMFAEPSLLGSGPEPPTDPRDVIVLNGAAGTLAPILLGLPLGVLVDRARRRRSVLMVMALLGTVAVASVTVAEGLGTPGGPHVTAVIMATTALATVASVGQDAYLPSVVGRERLVPANALLSVLPQLLLLPLVPALSLLDGDEFALLVVVSVTMAGAASLWRGVAAVEEPPPPRAGLWREMAEGIRFTVRQPVLRAITLYLVVSALSAELADEVTDEARSAATDAALSHMPWGEFIWWAVMLPLYSAPFLGALLAVLLHRRLGAFRLAWSAVLVSQPFMLLLALSGTGWGHLWHLIGRSVPLVGTIVVAIALLSHRQAIMPDRLLGRVGGLLLALTALADGLGTLLEAPAEWLAELGGPSPTPLTLLPGLVLATVAALAAAVPLLRVRRLTAVPVPETTAAG</sequence>
<accession>A0ABT9R6S9</accession>
<evidence type="ECO:0000256" key="1">
    <source>
        <dbReference type="ARBA" id="ARBA00004651"/>
    </source>
</evidence>
<protein>
    <recommendedName>
        <fullName evidence="9">MFS transporter</fullName>
    </recommendedName>
</protein>
<evidence type="ECO:0000256" key="5">
    <source>
        <dbReference type="ARBA" id="ARBA00023136"/>
    </source>
</evidence>
<dbReference type="Gene3D" id="1.20.1250.20">
    <property type="entry name" value="MFS general substrate transporter like domains"/>
    <property type="match status" value="1"/>
</dbReference>
<dbReference type="SUPFAM" id="SSF103473">
    <property type="entry name" value="MFS general substrate transporter"/>
    <property type="match status" value="1"/>
</dbReference>
<evidence type="ECO:0000256" key="2">
    <source>
        <dbReference type="ARBA" id="ARBA00022475"/>
    </source>
</evidence>
<evidence type="ECO:0000256" key="6">
    <source>
        <dbReference type="SAM" id="Phobius"/>
    </source>
</evidence>
<comment type="subcellular location">
    <subcellularLocation>
        <location evidence="1">Cell membrane</location>
        <topology evidence="1">Multi-pass membrane protein</topology>
    </subcellularLocation>
</comment>
<dbReference type="RefSeq" id="WP_306863616.1">
    <property type="nucleotide sequence ID" value="NZ_JAUSRB010000002.1"/>
</dbReference>
<evidence type="ECO:0000256" key="3">
    <source>
        <dbReference type="ARBA" id="ARBA00022692"/>
    </source>
</evidence>
<keyword evidence="2" id="KW-1003">Cell membrane</keyword>
<feature type="transmembrane region" description="Helical" evidence="6">
    <location>
        <begin position="142"/>
        <end position="163"/>
    </location>
</feature>
<reference evidence="7 8" key="1">
    <citation type="submission" date="2023-07" db="EMBL/GenBank/DDBJ databases">
        <title>Sequencing the genomes of 1000 actinobacteria strains.</title>
        <authorList>
            <person name="Klenk H.-P."/>
        </authorList>
    </citation>
    <scope>NUCLEOTIDE SEQUENCE [LARGE SCALE GENOMIC DNA]</scope>
    <source>
        <strain evidence="7 8">DSM 44109</strain>
    </source>
</reference>
<dbReference type="Proteomes" id="UP001230426">
    <property type="component" value="Unassembled WGS sequence"/>
</dbReference>
<proteinExistence type="predicted"/>
<feature type="transmembrane region" description="Helical" evidence="6">
    <location>
        <begin position="12"/>
        <end position="29"/>
    </location>
</feature>
<feature type="transmembrane region" description="Helical" evidence="6">
    <location>
        <begin position="79"/>
        <end position="97"/>
    </location>
</feature>
<feature type="transmembrane region" description="Helical" evidence="6">
    <location>
        <begin position="317"/>
        <end position="337"/>
    </location>
</feature>
<feature type="transmembrane region" description="Helical" evidence="6">
    <location>
        <begin position="349"/>
        <end position="371"/>
    </location>
</feature>
<dbReference type="EMBL" id="JAUSRB010000002">
    <property type="protein sequence ID" value="MDP9864956.1"/>
    <property type="molecule type" value="Genomic_DNA"/>
</dbReference>
<organism evidence="7 8">
    <name type="scientific">Streptosporangium brasiliense</name>
    <dbReference type="NCBI Taxonomy" id="47480"/>
    <lineage>
        <taxon>Bacteria</taxon>
        <taxon>Bacillati</taxon>
        <taxon>Actinomycetota</taxon>
        <taxon>Actinomycetes</taxon>
        <taxon>Streptosporangiales</taxon>
        <taxon>Streptosporangiaceae</taxon>
        <taxon>Streptosporangium</taxon>
    </lineage>
</organism>
<comment type="caution">
    <text evidence="7">The sequence shown here is derived from an EMBL/GenBank/DDBJ whole genome shotgun (WGS) entry which is preliminary data.</text>
</comment>
<dbReference type="InterPro" id="IPR036259">
    <property type="entry name" value="MFS_trans_sf"/>
</dbReference>
<gene>
    <name evidence="7" type="ORF">J2S55_004222</name>
</gene>
<evidence type="ECO:0000256" key="4">
    <source>
        <dbReference type="ARBA" id="ARBA00022989"/>
    </source>
</evidence>
<feature type="transmembrane region" description="Helical" evidence="6">
    <location>
        <begin position="109"/>
        <end position="130"/>
    </location>
</feature>
<evidence type="ECO:0000313" key="8">
    <source>
        <dbReference type="Proteomes" id="UP001230426"/>
    </source>
</evidence>
<feature type="transmembrane region" description="Helical" evidence="6">
    <location>
        <begin position="260"/>
        <end position="283"/>
    </location>
</feature>
<keyword evidence="4 6" id="KW-1133">Transmembrane helix</keyword>
<evidence type="ECO:0008006" key="9">
    <source>
        <dbReference type="Google" id="ProtNLM"/>
    </source>
</evidence>